<dbReference type="PANTHER" id="PTHR47966">
    <property type="entry name" value="BETA-SITE APP-CLEAVING ENZYME, ISOFORM A-RELATED"/>
    <property type="match status" value="1"/>
</dbReference>
<gene>
    <name evidence="3" type="ORF">BFJ63_vAg13108</name>
</gene>
<evidence type="ECO:0000313" key="3">
    <source>
        <dbReference type="EMBL" id="RYC84021.1"/>
    </source>
</evidence>
<protein>
    <recommendedName>
        <fullName evidence="2">Peptidase A1 domain-containing protein</fullName>
    </recommendedName>
</protein>
<dbReference type="Pfam" id="PF00026">
    <property type="entry name" value="Asp"/>
    <property type="match status" value="1"/>
</dbReference>
<dbReference type="InterPro" id="IPR021109">
    <property type="entry name" value="Peptidase_aspartic_dom_sf"/>
</dbReference>
<dbReference type="Proteomes" id="UP000290540">
    <property type="component" value="Unassembled WGS sequence"/>
</dbReference>
<dbReference type="AlphaFoldDB" id="A0A4Q2V9N6"/>
<organism evidence="3 4">
    <name type="scientific">Fusarium oxysporum f. sp. narcissi</name>
    <dbReference type="NCBI Taxonomy" id="451672"/>
    <lineage>
        <taxon>Eukaryota</taxon>
        <taxon>Fungi</taxon>
        <taxon>Dikarya</taxon>
        <taxon>Ascomycota</taxon>
        <taxon>Pezizomycotina</taxon>
        <taxon>Sordariomycetes</taxon>
        <taxon>Hypocreomycetidae</taxon>
        <taxon>Hypocreales</taxon>
        <taxon>Nectriaceae</taxon>
        <taxon>Fusarium</taxon>
        <taxon>Fusarium oxysporum species complex</taxon>
    </lineage>
</organism>
<dbReference type="GO" id="GO:0004190">
    <property type="term" value="F:aspartic-type endopeptidase activity"/>
    <property type="evidence" value="ECO:0007669"/>
    <property type="project" value="InterPro"/>
</dbReference>
<dbReference type="GO" id="GO:0006508">
    <property type="term" value="P:proteolysis"/>
    <property type="evidence" value="ECO:0007669"/>
    <property type="project" value="InterPro"/>
</dbReference>
<dbReference type="EMBL" id="MQTW01000137">
    <property type="protein sequence ID" value="RYC84021.1"/>
    <property type="molecule type" value="Genomic_DNA"/>
</dbReference>
<dbReference type="Gene3D" id="2.40.70.10">
    <property type="entry name" value="Acid Proteases"/>
    <property type="match status" value="1"/>
</dbReference>
<dbReference type="PROSITE" id="PS51767">
    <property type="entry name" value="PEPTIDASE_A1"/>
    <property type="match status" value="1"/>
</dbReference>
<dbReference type="InterPro" id="IPR001461">
    <property type="entry name" value="Aspartic_peptidase_A1"/>
</dbReference>
<name>A0A4Q2V9N6_FUSOX</name>
<dbReference type="PANTHER" id="PTHR47966:SF1">
    <property type="entry name" value="ASPARTYL PROTEINASE"/>
    <property type="match status" value="1"/>
</dbReference>
<reference evidence="3 4" key="1">
    <citation type="submission" date="2016-12" db="EMBL/GenBank/DDBJ databases">
        <title>Draft genome sequence of Fusarium oxysporum causing rot on Narcissus.</title>
        <authorList>
            <person name="Armitage A.D."/>
            <person name="Taylor A."/>
            <person name="Clarkson J.P."/>
            <person name="Harrison R.J."/>
            <person name="Jackson A.C."/>
        </authorList>
    </citation>
    <scope>NUCLEOTIDE SEQUENCE [LARGE SCALE GENOMIC DNA]</scope>
    <source>
        <strain evidence="3 4">N139</strain>
    </source>
</reference>
<dbReference type="InterPro" id="IPR033121">
    <property type="entry name" value="PEPTIDASE_A1"/>
</dbReference>
<evidence type="ECO:0000259" key="2">
    <source>
        <dbReference type="PROSITE" id="PS51767"/>
    </source>
</evidence>
<comment type="similarity">
    <text evidence="1">Belongs to the peptidase A1 family.</text>
</comment>
<accession>A0A4Q2V9N6</accession>
<evidence type="ECO:0000313" key="4">
    <source>
        <dbReference type="Proteomes" id="UP000290540"/>
    </source>
</evidence>
<sequence>MEAIYQVQRQFRLDRGLTRISVKRNPHYQPHGTKSYVHLLNRFGFQPTEPRPYFQDRQIQQRGLAHSRFHAAVGGRVYQTKILRKKLGTDGTLDADGTRIGEVTAEDVPFDSMYLCEVSIGTPPQKFNLDFDTGSVELWVFSTELSKRIQKGHNVFNPLSSSSFNELTDKTWKTSYGDGSSASRDCGSDDITIGGLTIKNQTVKLASQLDQQLAQGKGDGLLGFTFSQISTVKTN</sequence>
<dbReference type="SUPFAM" id="SSF50630">
    <property type="entry name" value="Acid proteases"/>
    <property type="match status" value="1"/>
</dbReference>
<comment type="caution">
    <text evidence="3">The sequence shown here is derived from an EMBL/GenBank/DDBJ whole genome shotgun (WGS) entry which is preliminary data.</text>
</comment>
<feature type="domain" description="Peptidase A1" evidence="2">
    <location>
        <begin position="114"/>
        <end position="235"/>
    </location>
</feature>
<evidence type="ECO:0000256" key="1">
    <source>
        <dbReference type="ARBA" id="ARBA00007447"/>
    </source>
</evidence>
<proteinExistence type="inferred from homology"/>